<feature type="compositionally biased region" description="Low complexity" evidence="1">
    <location>
        <begin position="151"/>
        <end position="168"/>
    </location>
</feature>
<feature type="compositionally biased region" description="Low complexity" evidence="1">
    <location>
        <begin position="226"/>
        <end position="238"/>
    </location>
</feature>
<name>A0A0C4EYG4_PUCT1</name>
<feature type="compositionally biased region" description="Low complexity" evidence="1">
    <location>
        <begin position="179"/>
        <end position="191"/>
    </location>
</feature>
<accession>A0A0C4EYG4</accession>
<reference evidence="3 4" key="3">
    <citation type="journal article" date="2017" name="G3 (Bethesda)">
        <title>Comparative analysis highlights variable genome content of wheat rusts and divergence of the mating loci.</title>
        <authorList>
            <person name="Cuomo C.A."/>
            <person name="Bakkeren G."/>
            <person name="Khalil H.B."/>
            <person name="Panwar V."/>
            <person name="Joly D."/>
            <person name="Linning R."/>
            <person name="Sakthikumar S."/>
            <person name="Song X."/>
            <person name="Adiconis X."/>
            <person name="Fan L."/>
            <person name="Goldberg J.M."/>
            <person name="Levin J.Z."/>
            <person name="Young S."/>
            <person name="Zeng Q."/>
            <person name="Anikster Y."/>
            <person name="Bruce M."/>
            <person name="Wang M."/>
            <person name="Yin C."/>
            <person name="McCallum B."/>
            <person name="Szabo L.J."/>
            <person name="Hulbert S."/>
            <person name="Chen X."/>
            <person name="Fellers J.P."/>
        </authorList>
    </citation>
    <scope>NUCLEOTIDE SEQUENCE</scope>
    <source>
        <strain evidence="4">Isolate 1-1 / race 1 (BBBD)</strain>
        <strain evidence="3">isolate 1-1 / race 1 (BBBD)</strain>
    </source>
</reference>
<feature type="compositionally biased region" description="Pro residues" evidence="1">
    <location>
        <begin position="139"/>
        <end position="150"/>
    </location>
</feature>
<dbReference type="VEuPathDB" id="FungiDB:PTTG_05864"/>
<feature type="region of interest" description="Disordered" evidence="1">
    <location>
        <begin position="1"/>
        <end position="34"/>
    </location>
</feature>
<feature type="compositionally biased region" description="Polar residues" evidence="1">
    <location>
        <begin position="371"/>
        <end position="396"/>
    </location>
</feature>
<dbReference type="OrthoDB" id="10675585at2759"/>
<reference evidence="2" key="2">
    <citation type="submission" date="2016-05" db="EMBL/GenBank/DDBJ databases">
        <title>Comparative analysis highlights variable genome content of wheat rusts and divergence of the mating loci.</title>
        <authorList>
            <person name="Cuomo C.A."/>
            <person name="Bakkeren G."/>
            <person name="Szabo L."/>
            <person name="Khalil H."/>
            <person name="Joly D."/>
            <person name="Goldberg J."/>
            <person name="Young S."/>
            <person name="Zeng Q."/>
            <person name="Fellers J."/>
        </authorList>
    </citation>
    <scope>NUCLEOTIDE SEQUENCE [LARGE SCALE GENOMIC DNA]</scope>
    <source>
        <strain evidence="2">1-1 BBBD Race 1</strain>
    </source>
</reference>
<gene>
    <name evidence="2" type="ORF">PTTG_05864</name>
</gene>
<dbReference type="Proteomes" id="UP000005240">
    <property type="component" value="Unassembled WGS sequence"/>
</dbReference>
<dbReference type="EMBL" id="ADAS02000063">
    <property type="protein sequence ID" value="OAV92480.1"/>
    <property type="molecule type" value="Genomic_DNA"/>
</dbReference>
<dbReference type="OMA" id="DNVPRTH"/>
<reference evidence="3" key="4">
    <citation type="submission" date="2025-05" db="UniProtKB">
        <authorList>
            <consortium name="EnsemblFungi"/>
        </authorList>
    </citation>
    <scope>IDENTIFICATION</scope>
    <source>
        <strain evidence="3">isolate 1-1 / race 1 (BBBD)</strain>
    </source>
</reference>
<keyword evidence="4" id="KW-1185">Reference proteome</keyword>
<evidence type="ECO:0000313" key="3">
    <source>
        <dbReference type="EnsemblFungi" id="PTTG_05864-t43_1-p1"/>
    </source>
</evidence>
<feature type="region of interest" description="Disordered" evidence="1">
    <location>
        <begin position="80"/>
        <end position="436"/>
    </location>
</feature>
<feature type="compositionally biased region" description="Basic residues" evidence="1">
    <location>
        <begin position="358"/>
        <end position="369"/>
    </location>
</feature>
<reference evidence="2" key="1">
    <citation type="submission" date="2009-11" db="EMBL/GenBank/DDBJ databases">
        <authorList>
            <consortium name="The Broad Institute Genome Sequencing Platform"/>
            <person name="Ward D."/>
            <person name="Feldgarden M."/>
            <person name="Earl A."/>
            <person name="Young S.K."/>
            <person name="Zeng Q."/>
            <person name="Koehrsen M."/>
            <person name="Alvarado L."/>
            <person name="Berlin A."/>
            <person name="Bochicchio J."/>
            <person name="Borenstein D."/>
            <person name="Chapman S.B."/>
            <person name="Chen Z."/>
            <person name="Engels R."/>
            <person name="Freedman E."/>
            <person name="Gellesch M."/>
            <person name="Goldberg J."/>
            <person name="Griggs A."/>
            <person name="Gujja S."/>
            <person name="Heilman E."/>
            <person name="Heiman D."/>
            <person name="Hepburn T."/>
            <person name="Howarth C."/>
            <person name="Jen D."/>
            <person name="Larson L."/>
            <person name="Lewis B."/>
            <person name="Mehta T."/>
            <person name="Park D."/>
            <person name="Pearson M."/>
            <person name="Roberts A."/>
            <person name="Saif S."/>
            <person name="Shea T."/>
            <person name="Shenoy N."/>
            <person name="Sisk P."/>
            <person name="Stolte C."/>
            <person name="Sykes S."/>
            <person name="Thomson T."/>
            <person name="Walk T."/>
            <person name="White J."/>
            <person name="Yandava C."/>
            <person name="Izard J."/>
            <person name="Baranova O.V."/>
            <person name="Blanton J.M."/>
            <person name="Tanner A.C."/>
            <person name="Dewhirst F.E."/>
            <person name="Haas B."/>
            <person name="Nusbaum C."/>
            <person name="Birren B."/>
        </authorList>
    </citation>
    <scope>NUCLEOTIDE SEQUENCE [LARGE SCALE GENOMIC DNA]</scope>
    <source>
        <strain evidence="2">1-1 BBBD Race 1</strain>
    </source>
</reference>
<dbReference type="AlphaFoldDB" id="A0A0C4EYG4"/>
<proteinExistence type="predicted"/>
<organism evidence="2">
    <name type="scientific">Puccinia triticina (isolate 1-1 / race 1 (BBBD))</name>
    <name type="common">Brown leaf rust fungus</name>
    <dbReference type="NCBI Taxonomy" id="630390"/>
    <lineage>
        <taxon>Eukaryota</taxon>
        <taxon>Fungi</taxon>
        <taxon>Dikarya</taxon>
        <taxon>Basidiomycota</taxon>
        <taxon>Pucciniomycotina</taxon>
        <taxon>Pucciniomycetes</taxon>
        <taxon>Pucciniales</taxon>
        <taxon>Pucciniaceae</taxon>
        <taxon>Puccinia</taxon>
    </lineage>
</organism>
<feature type="compositionally biased region" description="Basic and acidic residues" evidence="1">
    <location>
        <begin position="99"/>
        <end position="109"/>
    </location>
</feature>
<evidence type="ECO:0000256" key="1">
    <source>
        <dbReference type="SAM" id="MobiDB-lite"/>
    </source>
</evidence>
<evidence type="ECO:0000313" key="2">
    <source>
        <dbReference type="EMBL" id="OAV92480.1"/>
    </source>
</evidence>
<feature type="compositionally biased region" description="Polar residues" evidence="1">
    <location>
        <begin position="257"/>
        <end position="274"/>
    </location>
</feature>
<dbReference type="EnsemblFungi" id="PTTG_05864-t43_1">
    <property type="protein sequence ID" value="PTTG_05864-t43_1-p1"/>
    <property type="gene ID" value="PTTG_05864"/>
</dbReference>
<evidence type="ECO:0000313" key="4">
    <source>
        <dbReference type="Proteomes" id="UP000005240"/>
    </source>
</evidence>
<protein>
    <submittedName>
        <fullName evidence="2 3">Uncharacterized protein</fullName>
    </submittedName>
</protein>
<sequence length="436" mass="46161">MSASERDVPSCLPACSQPLPPHSQEAPLPSSSYPGYSQLAPAGSRKIYVFADDIPSSGLISQEDFKKFFSGENKDVCLVQKEKDPLCQNPEFKIDDDERFGRVESESPPRDLNPQGVGGSRSSQDRSPSPVPARQRSPPVSPQASPPPAPRLYSRPSPSAASSLPLSSQSTGLERPFPRRTSPKPSSSIPSKFADACPSSTADTASKAPSPEVLKRTKSSRNATRAVSASHVSSSSAVPAKRSISAAFAPPAKRAVSASTAGPSKQSVSTSIAGPSTRRVSAVATRPAKRSASTTSGPPTKRSKPVGAAPDGPRMTRSVSRQELRPARSQNKAKAEEPLPPPAKRKRSRIEAPLPSLPKRKTAKLRGKRTLSGTSAKETAGPQNTDENRPISQPVTRATKPCLPPLSASQGTDIPVRRVSARLQSKRARSNSQNTI</sequence>